<gene>
    <name evidence="5" type="ORF">C7U55_03680</name>
    <name evidence="4" type="ORF">LJD69_01045</name>
</gene>
<dbReference type="CDD" id="cd00093">
    <property type="entry name" value="HTH_XRE"/>
    <property type="match status" value="1"/>
</dbReference>
<dbReference type="GeneID" id="77470205"/>
<dbReference type="Gene3D" id="1.10.260.40">
    <property type="entry name" value="lambda repressor-like DNA-binding domains"/>
    <property type="match status" value="1"/>
</dbReference>
<sequence>MDLIKIGKYIAFKRKEQGLTQKQLAEKLNMSDKSVSKWERGICLPDVTVYLELCEILGISINEFLAGEDIPKETIEQKAEENIIQITKDNKNKQKYLKKIIRLLIVMLVVFIFITSIFIYQKLTQPQNYIEPYLEKSTEMQTANMLSSHPGNILLFHYNSKKNYDSLTMYLTQYQKGKKISDKEICTFYNNPSKGTNTGNIALVVDYEASTLKIIDAFEDGYYVAEGISFLENISNYDVWDYDKIEEKTSIKYSKKQMLVALSYGKNHVTSLPIKGLETNKKIKNDYTCILSIKFK</sequence>
<evidence type="ECO:0000259" key="3">
    <source>
        <dbReference type="PROSITE" id="PS50943"/>
    </source>
</evidence>
<keyword evidence="1" id="KW-0238">DNA-binding</keyword>
<reference evidence="5" key="2">
    <citation type="journal article" date="2019" name="Int. J. Syst. Evol. Microbiol.">
        <title>Faecalibacillus intestinalis gen. nov., sp. nov. and Faecalibacillus faecis sp. nov., isolated from human faeces.</title>
        <authorList>
            <person name="Seo B."/>
            <person name="Jeon K."/>
            <person name="Baek I."/>
            <person name="Lee Y.M."/>
            <person name="Baek K."/>
            <person name="Ko G."/>
        </authorList>
    </citation>
    <scope>NUCLEOTIDE SEQUENCE</scope>
    <source>
        <strain evidence="5">SNUG30370</strain>
    </source>
</reference>
<evidence type="ECO:0000256" key="1">
    <source>
        <dbReference type="ARBA" id="ARBA00023125"/>
    </source>
</evidence>
<dbReference type="Pfam" id="PF01381">
    <property type="entry name" value="HTH_3"/>
    <property type="match status" value="1"/>
</dbReference>
<dbReference type="Proteomes" id="UP000241201">
    <property type="component" value="Unassembled WGS sequence"/>
</dbReference>
<feature type="transmembrane region" description="Helical" evidence="2">
    <location>
        <begin position="100"/>
        <end position="120"/>
    </location>
</feature>
<dbReference type="InterPro" id="IPR001387">
    <property type="entry name" value="Cro/C1-type_HTH"/>
</dbReference>
<feature type="domain" description="HTH cro/C1-type" evidence="3">
    <location>
        <begin position="10"/>
        <end position="64"/>
    </location>
</feature>
<keyword evidence="2" id="KW-0812">Transmembrane</keyword>
<comment type="caution">
    <text evidence="5">The sequence shown here is derived from an EMBL/GenBank/DDBJ whole genome shotgun (WGS) entry which is preliminary data.</text>
</comment>
<dbReference type="EMBL" id="PYLP01000003">
    <property type="protein sequence ID" value="PST41253.1"/>
    <property type="molecule type" value="Genomic_DNA"/>
</dbReference>
<dbReference type="Proteomes" id="UP001198439">
    <property type="component" value="Unassembled WGS sequence"/>
</dbReference>
<dbReference type="RefSeq" id="WP_106987404.1">
    <property type="nucleotide sequence ID" value="NZ_JAJDKR010000003.1"/>
</dbReference>
<dbReference type="SUPFAM" id="SSF47413">
    <property type="entry name" value="lambda repressor-like DNA-binding domains"/>
    <property type="match status" value="1"/>
</dbReference>
<keyword evidence="2" id="KW-1133">Transmembrane helix</keyword>
<accession>A0A2T3G169</accession>
<protein>
    <submittedName>
        <fullName evidence="4">Helix-turn-helix domain-containing protein</fullName>
    </submittedName>
    <submittedName>
        <fullName evidence="5">Transcriptional regulator</fullName>
    </submittedName>
</protein>
<organism evidence="5 6">
    <name type="scientific">Faecalibacillus faecis</name>
    <dbReference type="NCBI Taxonomy" id="1982628"/>
    <lineage>
        <taxon>Bacteria</taxon>
        <taxon>Bacillati</taxon>
        <taxon>Bacillota</taxon>
        <taxon>Erysipelotrichia</taxon>
        <taxon>Erysipelotrichales</taxon>
        <taxon>Coprobacillaceae</taxon>
        <taxon>Faecalibacillus</taxon>
    </lineage>
</organism>
<name>A0A2T3G169_9FIRM</name>
<dbReference type="EMBL" id="JAJDKZ010000002">
    <property type="protein sequence ID" value="MCB8609178.1"/>
    <property type="molecule type" value="Genomic_DNA"/>
</dbReference>
<evidence type="ECO:0000313" key="6">
    <source>
        <dbReference type="Proteomes" id="UP000241201"/>
    </source>
</evidence>
<evidence type="ECO:0000313" key="5">
    <source>
        <dbReference type="EMBL" id="PST41253.1"/>
    </source>
</evidence>
<dbReference type="PROSITE" id="PS50943">
    <property type="entry name" value="HTH_CROC1"/>
    <property type="match status" value="1"/>
</dbReference>
<keyword evidence="6" id="KW-1185">Reference proteome</keyword>
<reference evidence="4" key="3">
    <citation type="submission" date="2021-10" db="EMBL/GenBank/DDBJ databases">
        <title>Collection of gut derived symbiotic bacterial strains cultured from healthy donors.</title>
        <authorList>
            <person name="Lin H."/>
            <person name="Littmann E."/>
            <person name="Kohout C."/>
            <person name="Pamer E.G."/>
        </authorList>
    </citation>
    <scope>NUCLEOTIDE SEQUENCE</scope>
    <source>
        <strain evidence="4">DFI.4.48</strain>
    </source>
</reference>
<evidence type="ECO:0000256" key="2">
    <source>
        <dbReference type="SAM" id="Phobius"/>
    </source>
</evidence>
<dbReference type="PANTHER" id="PTHR46558:SF4">
    <property type="entry name" value="DNA-BIDING PHAGE PROTEIN"/>
    <property type="match status" value="1"/>
</dbReference>
<dbReference type="SMART" id="SM00530">
    <property type="entry name" value="HTH_XRE"/>
    <property type="match status" value="1"/>
</dbReference>
<dbReference type="InterPro" id="IPR010982">
    <property type="entry name" value="Lambda_DNA-bd_dom_sf"/>
</dbReference>
<keyword evidence="2" id="KW-0472">Membrane</keyword>
<evidence type="ECO:0000313" key="4">
    <source>
        <dbReference type="EMBL" id="MCB8609178.1"/>
    </source>
</evidence>
<reference evidence="6" key="1">
    <citation type="submission" date="2018-03" db="EMBL/GenBank/DDBJ databases">
        <title>Lachnoclostridium SNUG30370 gen.nov., sp.nov., isolated from human faeces.</title>
        <authorList>
            <person name="Seo B."/>
            <person name="Jeon K."/>
            <person name="Ko G."/>
        </authorList>
    </citation>
    <scope>NUCLEOTIDE SEQUENCE [LARGE SCALE GENOMIC DNA]</scope>
    <source>
        <strain evidence="6">SNUG30370</strain>
    </source>
</reference>
<dbReference type="PANTHER" id="PTHR46558">
    <property type="entry name" value="TRACRIPTIONAL REGULATORY PROTEIN-RELATED-RELATED"/>
    <property type="match status" value="1"/>
</dbReference>
<proteinExistence type="predicted"/>
<dbReference type="AlphaFoldDB" id="A0A2T3G169"/>
<dbReference type="GO" id="GO:0003677">
    <property type="term" value="F:DNA binding"/>
    <property type="evidence" value="ECO:0007669"/>
    <property type="project" value="UniProtKB-KW"/>
</dbReference>